<dbReference type="SUPFAM" id="SSF53254">
    <property type="entry name" value="Phosphoglycerate mutase-like"/>
    <property type="match status" value="1"/>
</dbReference>
<dbReference type="PANTHER" id="PTHR47623:SF1">
    <property type="entry name" value="OS09G0287300 PROTEIN"/>
    <property type="match status" value="1"/>
</dbReference>
<dbReference type="PANTHER" id="PTHR47623">
    <property type="entry name" value="OS09G0287300 PROTEIN"/>
    <property type="match status" value="1"/>
</dbReference>
<accession>A0ABT9R2X9</accession>
<dbReference type="InterPro" id="IPR013078">
    <property type="entry name" value="His_Pase_superF_clade-1"/>
</dbReference>
<keyword evidence="3" id="KW-1185">Reference proteome</keyword>
<evidence type="ECO:0000313" key="2">
    <source>
        <dbReference type="EMBL" id="MDP9863580.1"/>
    </source>
</evidence>
<dbReference type="Pfam" id="PF00300">
    <property type="entry name" value="His_Phos_1"/>
    <property type="match status" value="1"/>
</dbReference>
<sequence length="165" mass="17837">MTTRTLVVLRHAKAAHIPGLADRDRPLTERGQRDARRAGEALTGMDLRPDLVLCSPSTRTRQTAGLALPGADITFEPAIYQAYSDELLSLIRRSDPEVRTLILVGHNPGVHELVLDLTTGDDGPGATEDDDPGFPPGAFAVIEAEGEWAELDAGRGVVRWSPKDH</sequence>
<evidence type="ECO:0000256" key="1">
    <source>
        <dbReference type="SAM" id="MobiDB-lite"/>
    </source>
</evidence>
<dbReference type="Proteomes" id="UP001230426">
    <property type="component" value="Unassembled WGS sequence"/>
</dbReference>
<reference evidence="2 3" key="1">
    <citation type="submission" date="2023-07" db="EMBL/GenBank/DDBJ databases">
        <title>Sequencing the genomes of 1000 actinobacteria strains.</title>
        <authorList>
            <person name="Klenk H.-P."/>
        </authorList>
    </citation>
    <scope>NUCLEOTIDE SEQUENCE [LARGE SCALE GENOMIC DNA]</scope>
    <source>
        <strain evidence="2 3">DSM 44109</strain>
    </source>
</reference>
<dbReference type="SMART" id="SM00855">
    <property type="entry name" value="PGAM"/>
    <property type="match status" value="1"/>
</dbReference>
<organism evidence="2 3">
    <name type="scientific">Streptosporangium brasiliense</name>
    <dbReference type="NCBI Taxonomy" id="47480"/>
    <lineage>
        <taxon>Bacteria</taxon>
        <taxon>Bacillati</taxon>
        <taxon>Actinomycetota</taxon>
        <taxon>Actinomycetes</taxon>
        <taxon>Streptosporangiales</taxon>
        <taxon>Streptosporangiaceae</taxon>
        <taxon>Streptosporangium</taxon>
    </lineage>
</organism>
<feature type="region of interest" description="Disordered" evidence="1">
    <location>
        <begin position="21"/>
        <end position="41"/>
    </location>
</feature>
<dbReference type="EMBL" id="JAUSRB010000002">
    <property type="protein sequence ID" value="MDP9863580.1"/>
    <property type="molecule type" value="Genomic_DNA"/>
</dbReference>
<gene>
    <name evidence="2" type="ORF">J2S55_002846</name>
</gene>
<name>A0ABT9R2X9_9ACTN</name>
<dbReference type="GO" id="GO:0016787">
    <property type="term" value="F:hydrolase activity"/>
    <property type="evidence" value="ECO:0007669"/>
    <property type="project" value="UniProtKB-KW"/>
</dbReference>
<proteinExistence type="predicted"/>
<keyword evidence="2" id="KW-0378">Hydrolase</keyword>
<evidence type="ECO:0000313" key="3">
    <source>
        <dbReference type="Proteomes" id="UP001230426"/>
    </source>
</evidence>
<feature type="compositionally biased region" description="Basic and acidic residues" evidence="1">
    <location>
        <begin position="21"/>
        <end position="39"/>
    </location>
</feature>
<comment type="caution">
    <text evidence="2">The sequence shown here is derived from an EMBL/GenBank/DDBJ whole genome shotgun (WGS) entry which is preliminary data.</text>
</comment>
<dbReference type="InterPro" id="IPR029033">
    <property type="entry name" value="His_PPase_superfam"/>
</dbReference>
<protein>
    <submittedName>
        <fullName evidence="2">Phosphohistidine phosphatase</fullName>
        <ecNumber evidence="2">3.1.3.-</ecNumber>
    </submittedName>
</protein>
<dbReference type="CDD" id="cd07067">
    <property type="entry name" value="HP_PGM_like"/>
    <property type="match status" value="1"/>
</dbReference>
<dbReference type="EC" id="3.1.3.-" evidence="2"/>
<dbReference type="Gene3D" id="3.40.50.1240">
    <property type="entry name" value="Phosphoglycerate mutase-like"/>
    <property type="match status" value="1"/>
</dbReference>